<sequence>MQTVSQSRMKGQYQPVLAVGFKECPEIMDWGLHPIG</sequence>
<evidence type="ECO:0000313" key="1">
    <source>
        <dbReference type="EMBL" id="RED51601.1"/>
    </source>
</evidence>
<keyword evidence="2" id="KW-1185">Reference proteome</keyword>
<reference evidence="1 2" key="1">
    <citation type="submission" date="2018-07" db="EMBL/GenBank/DDBJ databases">
        <title>Genomic Encyclopedia of Type Strains, Phase III (KMG-III): the genomes of soil and plant-associated and newly described type strains.</title>
        <authorList>
            <person name="Whitman W."/>
        </authorList>
    </citation>
    <scope>NUCLEOTIDE SEQUENCE [LARGE SCALE GENOMIC DNA]</scope>
    <source>
        <strain evidence="1 2">CECT 8488</strain>
    </source>
</reference>
<proteinExistence type="predicted"/>
<accession>A0A3D9HQL3</accession>
<dbReference type="Proteomes" id="UP000256845">
    <property type="component" value="Unassembled WGS sequence"/>
</dbReference>
<evidence type="ECO:0000313" key="2">
    <source>
        <dbReference type="Proteomes" id="UP000256845"/>
    </source>
</evidence>
<dbReference type="AlphaFoldDB" id="A0A3D9HQL3"/>
<dbReference type="EMBL" id="QRDW01000003">
    <property type="protein sequence ID" value="RED51601.1"/>
    <property type="molecule type" value="Genomic_DNA"/>
</dbReference>
<name>A0A3D9HQL3_9PROT</name>
<protein>
    <submittedName>
        <fullName evidence="1">Uncharacterized protein</fullName>
    </submittedName>
</protein>
<gene>
    <name evidence="1" type="ORF">DFP90_103404</name>
</gene>
<comment type="caution">
    <text evidence="1">The sequence shown here is derived from an EMBL/GenBank/DDBJ whole genome shotgun (WGS) entry which is preliminary data.</text>
</comment>
<organism evidence="1 2">
    <name type="scientific">Aestuariispira insulae</name>
    <dbReference type="NCBI Taxonomy" id="1461337"/>
    <lineage>
        <taxon>Bacteria</taxon>
        <taxon>Pseudomonadati</taxon>
        <taxon>Pseudomonadota</taxon>
        <taxon>Alphaproteobacteria</taxon>
        <taxon>Rhodospirillales</taxon>
        <taxon>Kiloniellaceae</taxon>
        <taxon>Aestuariispira</taxon>
    </lineage>
</organism>